<sequence length="321" mass="35867">MKIAIFLVTGLILSGCANFNSVHRALNVDDGTGAIIDIKQRAIFSSQRGEGKDRQTIICAEPSPDSLSAYAAELAGDAGIGGKKKAGIKSVLQEETSFVGLRTQSIQLLRDSLYRLCEGYMSGALEKEQYDILMRRYQRYMVALLAIEQLTKVSDSPAVKVNLKNWLAHTDAVIAELKKEKKGLKNDEDKDKRIEEIDGKIKILEEKKKTVKYEVAKNMGDPRGNYIPEKNIETIAKTVETIVTNILDVDDMGQLCWTYLSKDNRAKEEGLERECLAYMRNINEKNEMMNKVIKAAMEREAANNPEEFMGAIEQSAGKAPH</sequence>
<keyword evidence="2" id="KW-0732">Signal</keyword>
<feature type="signal peptide" evidence="2">
    <location>
        <begin position="1"/>
        <end position="19"/>
    </location>
</feature>
<evidence type="ECO:0000256" key="1">
    <source>
        <dbReference type="SAM" id="Coils"/>
    </source>
</evidence>
<keyword evidence="1" id="KW-0175">Coiled coil</keyword>
<evidence type="ECO:0000256" key="2">
    <source>
        <dbReference type="SAM" id="SignalP"/>
    </source>
</evidence>
<feature type="coiled-coil region" evidence="1">
    <location>
        <begin position="167"/>
        <end position="214"/>
    </location>
</feature>
<evidence type="ECO:0008006" key="4">
    <source>
        <dbReference type="Google" id="ProtNLM"/>
    </source>
</evidence>
<dbReference type="PROSITE" id="PS51257">
    <property type="entry name" value="PROKAR_LIPOPROTEIN"/>
    <property type="match status" value="1"/>
</dbReference>
<name>A0A450ZE78_9GAMM</name>
<organism evidence="3">
    <name type="scientific">Candidatus Kentrum sp. TUN</name>
    <dbReference type="NCBI Taxonomy" id="2126343"/>
    <lineage>
        <taxon>Bacteria</taxon>
        <taxon>Pseudomonadati</taxon>
        <taxon>Pseudomonadota</taxon>
        <taxon>Gammaproteobacteria</taxon>
        <taxon>Candidatus Kentrum</taxon>
    </lineage>
</organism>
<dbReference type="EMBL" id="CAADFX010000014">
    <property type="protein sequence ID" value="VFK52095.1"/>
    <property type="molecule type" value="Genomic_DNA"/>
</dbReference>
<feature type="chain" id="PRO_5019338763" description="Lipoprotein" evidence="2">
    <location>
        <begin position="20"/>
        <end position="321"/>
    </location>
</feature>
<proteinExistence type="predicted"/>
<dbReference type="AlphaFoldDB" id="A0A450ZE78"/>
<gene>
    <name evidence="3" type="ORF">BECKTUN1418D_GA0071000_101417</name>
</gene>
<accession>A0A450ZE78</accession>
<reference evidence="3" key="1">
    <citation type="submission" date="2019-02" db="EMBL/GenBank/DDBJ databases">
        <authorList>
            <person name="Gruber-Vodicka R. H."/>
            <person name="Seah K. B. B."/>
        </authorList>
    </citation>
    <scope>NUCLEOTIDE SEQUENCE</scope>
    <source>
        <strain evidence="3">BECK_BY1</strain>
    </source>
</reference>
<protein>
    <recommendedName>
        <fullName evidence="4">Lipoprotein</fullName>
    </recommendedName>
</protein>
<evidence type="ECO:0000313" key="3">
    <source>
        <dbReference type="EMBL" id="VFK52095.1"/>
    </source>
</evidence>